<feature type="domain" description="Glycosyltransferase subfamily 4-like N-terminal" evidence="2">
    <location>
        <begin position="17"/>
        <end position="176"/>
    </location>
</feature>
<gene>
    <name evidence="3" type="ORF">FJ651_09755</name>
</gene>
<dbReference type="InterPro" id="IPR001296">
    <property type="entry name" value="Glyco_trans_1"/>
</dbReference>
<dbReference type="Pfam" id="PF13439">
    <property type="entry name" value="Glyco_transf_4"/>
    <property type="match status" value="1"/>
</dbReference>
<dbReference type="EMBL" id="VHIQ01000004">
    <property type="protein sequence ID" value="TPV33367.1"/>
    <property type="molecule type" value="Genomic_DNA"/>
</dbReference>
<proteinExistence type="predicted"/>
<accession>A0A506PJS0</accession>
<evidence type="ECO:0000259" key="1">
    <source>
        <dbReference type="Pfam" id="PF00534"/>
    </source>
</evidence>
<dbReference type="Proteomes" id="UP000317332">
    <property type="component" value="Unassembled WGS sequence"/>
</dbReference>
<keyword evidence="3" id="KW-0808">Transferase</keyword>
<protein>
    <submittedName>
        <fullName evidence="3">Glycosyltransferase</fullName>
    </submittedName>
</protein>
<feature type="domain" description="Glycosyl transferase family 1" evidence="1">
    <location>
        <begin position="186"/>
        <end position="325"/>
    </location>
</feature>
<dbReference type="SUPFAM" id="SSF53756">
    <property type="entry name" value="UDP-Glycosyltransferase/glycogen phosphorylase"/>
    <property type="match status" value="1"/>
</dbReference>
<sequence>MESNKINIAFILPNLLPGGAERVISFIAQNLNPKKFNSTLIIMGFSKDASYDIRNINVVFFEKQRVSKGAFSLVKFLKKNKLDIVVSANDHLNTLIAYVSLLFPTVKFISREVTIQSSMVEMFSQRKHSFNLLSYLSRNRYNYFDKIICQSQDMLQDLKKRNNIKNDKLIVINNPISNNFKVKNKHQDNEIKQFVTVGRLSKEKGHARLLSVLSKINYPFHYTIIGDGPEKENIYNLTLKHGLSSKITHVNFTNEVHKYLAKSDLFLQGSFYEGFPNSLMESCAVGTPVLAFNVPGGTKEIIKNGINGYMVDSEEDFLEKMNNLKHWNSIDVSKSVTERFNKSRIIEEYEDLFKNILKQTQK</sequence>
<evidence type="ECO:0000313" key="4">
    <source>
        <dbReference type="Proteomes" id="UP000317332"/>
    </source>
</evidence>
<dbReference type="GO" id="GO:0016757">
    <property type="term" value="F:glycosyltransferase activity"/>
    <property type="evidence" value="ECO:0007669"/>
    <property type="project" value="InterPro"/>
</dbReference>
<dbReference type="PANTHER" id="PTHR12526:SF630">
    <property type="entry name" value="GLYCOSYLTRANSFERASE"/>
    <property type="match status" value="1"/>
</dbReference>
<keyword evidence="4" id="KW-1185">Reference proteome</keyword>
<dbReference type="Gene3D" id="3.40.50.2000">
    <property type="entry name" value="Glycogen Phosphorylase B"/>
    <property type="match status" value="2"/>
</dbReference>
<dbReference type="Pfam" id="PF00534">
    <property type="entry name" value="Glycos_transf_1"/>
    <property type="match status" value="1"/>
</dbReference>
<evidence type="ECO:0000259" key="2">
    <source>
        <dbReference type="Pfam" id="PF13439"/>
    </source>
</evidence>
<name>A0A506PJS0_9FLAO</name>
<comment type="caution">
    <text evidence="3">The sequence shown here is derived from an EMBL/GenBank/DDBJ whole genome shotgun (WGS) entry which is preliminary data.</text>
</comment>
<reference evidence="3 4" key="1">
    <citation type="submission" date="2019-06" db="EMBL/GenBank/DDBJ databases">
        <title>Flavobacteriaceae Paucihalobacterium erythroidium CWB-1, complete genome.</title>
        <authorList>
            <person name="Wu S."/>
        </authorList>
    </citation>
    <scope>NUCLEOTIDE SEQUENCE [LARGE SCALE GENOMIC DNA]</scope>
    <source>
        <strain evidence="3 4">CWB-1</strain>
    </source>
</reference>
<dbReference type="PANTHER" id="PTHR12526">
    <property type="entry name" value="GLYCOSYLTRANSFERASE"/>
    <property type="match status" value="1"/>
</dbReference>
<dbReference type="RefSeq" id="WP_140990329.1">
    <property type="nucleotide sequence ID" value="NZ_VHIQ01000004.1"/>
</dbReference>
<evidence type="ECO:0000313" key="3">
    <source>
        <dbReference type="EMBL" id="TPV33367.1"/>
    </source>
</evidence>
<organism evidence="3 4">
    <name type="scientific">Paucihalobacter ruber</name>
    <dbReference type="NCBI Taxonomy" id="2567861"/>
    <lineage>
        <taxon>Bacteria</taxon>
        <taxon>Pseudomonadati</taxon>
        <taxon>Bacteroidota</taxon>
        <taxon>Flavobacteriia</taxon>
        <taxon>Flavobacteriales</taxon>
        <taxon>Flavobacteriaceae</taxon>
        <taxon>Paucihalobacter</taxon>
    </lineage>
</organism>
<dbReference type="OrthoDB" id="791981at2"/>
<dbReference type="CDD" id="cd03811">
    <property type="entry name" value="GT4_GT28_WabH-like"/>
    <property type="match status" value="1"/>
</dbReference>
<dbReference type="InterPro" id="IPR028098">
    <property type="entry name" value="Glyco_trans_4-like_N"/>
</dbReference>
<dbReference type="AlphaFoldDB" id="A0A506PJS0"/>